<evidence type="ECO:0000313" key="1">
    <source>
        <dbReference type="EMBL" id="GIX80498.1"/>
    </source>
</evidence>
<comment type="caution">
    <text evidence="1">The sequence shown here is derived from an EMBL/GenBank/DDBJ whole genome shotgun (WGS) entry which is preliminary data.</text>
</comment>
<organism evidence="1 2">
    <name type="scientific">Caerostris extrusa</name>
    <name type="common">Bark spider</name>
    <name type="synonym">Caerostris bankana</name>
    <dbReference type="NCBI Taxonomy" id="172846"/>
    <lineage>
        <taxon>Eukaryota</taxon>
        <taxon>Metazoa</taxon>
        <taxon>Ecdysozoa</taxon>
        <taxon>Arthropoda</taxon>
        <taxon>Chelicerata</taxon>
        <taxon>Arachnida</taxon>
        <taxon>Araneae</taxon>
        <taxon>Araneomorphae</taxon>
        <taxon>Entelegynae</taxon>
        <taxon>Araneoidea</taxon>
        <taxon>Araneidae</taxon>
        <taxon>Caerostris</taxon>
    </lineage>
</organism>
<sequence>MEKQGETYQRTIHHNHIETLSTLTVARDTDLTRGLPYLDSIFRIPRKPTKIFLIFKKPKSQIHPSLAREARKTNQRTIHHNHIETLSTLTVARDTDLTHGLPYLDSLFRIPRKPTKSFNFQETKKVKSIHHTPEKQRKTYQRTIHHNHIETLSTLTVARDTDLTHGLSDDN</sequence>
<reference evidence="1 2" key="1">
    <citation type="submission" date="2021-06" db="EMBL/GenBank/DDBJ databases">
        <title>Caerostris extrusa draft genome.</title>
        <authorList>
            <person name="Kono N."/>
            <person name="Arakawa K."/>
        </authorList>
    </citation>
    <scope>NUCLEOTIDE SEQUENCE [LARGE SCALE GENOMIC DNA]</scope>
</reference>
<gene>
    <name evidence="1" type="ORF">CEXT_405261</name>
</gene>
<name>A0AAV4N7T9_CAEEX</name>
<dbReference type="EMBL" id="BPLR01003037">
    <property type="protein sequence ID" value="GIX80498.1"/>
    <property type="molecule type" value="Genomic_DNA"/>
</dbReference>
<accession>A0AAV4N7T9</accession>
<proteinExistence type="predicted"/>
<dbReference type="AlphaFoldDB" id="A0AAV4N7T9"/>
<dbReference type="Proteomes" id="UP001054945">
    <property type="component" value="Unassembled WGS sequence"/>
</dbReference>
<keyword evidence="2" id="KW-1185">Reference proteome</keyword>
<evidence type="ECO:0000313" key="2">
    <source>
        <dbReference type="Proteomes" id="UP001054945"/>
    </source>
</evidence>
<protein>
    <submittedName>
        <fullName evidence="1">Uncharacterized protein</fullName>
    </submittedName>
</protein>